<feature type="region of interest" description="Disordered" evidence="1">
    <location>
        <begin position="404"/>
        <end position="457"/>
    </location>
</feature>
<evidence type="ECO:0000313" key="2">
    <source>
        <dbReference type="EMBL" id="EAU30295.1"/>
    </source>
</evidence>
<sequence>MSQDHGIPGELADTESHDLVQVEADEPGPLQTPVSNGKALDITWKSSSRTIDEDLVSGLSNEDVWMLIRRFNKQIYYVKAMSDAPAGELDLNRADDEQFPPEKLRMTLERFYMSVLVGLSYFSKHIARLRSWKEPLRTLLFCTCYFVAWFQDLLIPAISGFFATLILCPSIRTWLFPAASRAVSDDEGAKSGEDTTSQDSITGAPERYKGEAAEQEARNLVNSVANVAMESAAAKYGQGISNEESDTASELNMEDVGVKAEEAGENEIPDRTKRPMKKKIGKATDKVMFVISDITDIWEKFSNILSPTPPFYGVTARLRLLGILAGISVSSLVLSSHFILRTVSFLAGVVFFGGPIFQWTISFLNERVPNWKQQLDLNKTLLKGVPTHAQLTLTLLRIGELNSSPLPPPPSSKEEPAWPLRRKKTKPAISDKPANADPASPLEVDGTALDEATSPVSPKKSKRRWVSKVLKFVGRTIATAIKGHIAIDRAMAIAGSEHTKSLISLLSKRGWVTAPFGPLKFDAKFERKRGAVVIDSSLEPPVLYFTTYQSERLDDLRLECRKKGSVLFQIPVTDITELKKTEGLGWKAKMIVELAAGSKEAADGLVISGKEPEQSYHVTGMRARNQLFNRLVAIGSQFWESR</sequence>
<evidence type="ECO:0000313" key="3">
    <source>
        <dbReference type="Proteomes" id="UP000007963"/>
    </source>
</evidence>
<protein>
    <submittedName>
        <fullName evidence="2">Uncharacterized protein</fullName>
    </submittedName>
</protein>
<dbReference type="Proteomes" id="UP000007963">
    <property type="component" value="Unassembled WGS sequence"/>
</dbReference>
<organism evidence="2 3">
    <name type="scientific">Aspergillus terreus (strain NIH 2624 / FGSC A1156)</name>
    <dbReference type="NCBI Taxonomy" id="341663"/>
    <lineage>
        <taxon>Eukaryota</taxon>
        <taxon>Fungi</taxon>
        <taxon>Dikarya</taxon>
        <taxon>Ascomycota</taxon>
        <taxon>Pezizomycotina</taxon>
        <taxon>Eurotiomycetes</taxon>
        <taxon>Eurotiomycetidae</taxon>
        <taxon>Eurotiales</taxon>
        <taxon>Aspergillaceae</taxon>
        <taxon>Aspergillus</taxon>
        <taxon>Aspergillus subgen. Circumdati</taxon>
    </lineage>
</organism>
<dbReference type="HOGENOM" id="CLU_025989_0_0_1"/>
<dbReference type="PANTHER" id="PTHR38694">
    <property type="entry name" value="CONSERVED EXPRESSED PROTEIN"/>
    <property type="match status" value="1"/>
</dbReference>
<dbReference type="InterPro" id="IPR021709">
    <property type="entry name" value="DUF3292"/>
</dbReference>
<dbReference type="AlphaFoldDB" id="Q0CAX6"/>
<gene>
    <name evidence="2" type="ORF">ATEG_09158</name>
</gene>
<reference evidence="3" key="1">
    <citation type="submission" date="2005-09" db="EMBL/GenBank/DDBJ databases">
        <title>Annotation of the Aspergillus terreus NIH2624 genome.</title>
        <authorList>
            <person name="Birren B.W."/>
            <person name="Lander E.S."/>
            <person name="Galagan J.E."/>
            <person name="Nusbaum C."/>
            <person name="Devon K."/>
            <person name="Henn M."/>
            <person name="Ma L.-J."/>
            <person name="Jaffe D.B."/>
            <person name="Butler J."/>
            <person name="Alvarez P."/>
            <person name="Gnerre S."/>
            <person name="Grabherr M."/>
            <person name="Kleber M."/>
            <person name="Mauceli E.W."/>
            <person name="Brockman W."/>
            <person name="Rounsley S."/>
            <person name="Young S.K."/>
            <person name="LaButti K."/>
            <person name="Pushparaj V."/>
            <person name="DeCaprio D."/>
            <person name="Crawford M."/>
            <person name="Koehrsen M."/>
            <person name="Engels R."/>
            <person name="Montgomery P."/>
            <person name="Pearson M."/>
            <person name="Howarth C."/>
            <person name="Larson L."/>
            <person name="Luoma S."/>
            <person name="White J."/>
            <person name="Alvarado L."/>
            <person name="Kodira C.D."/>
            <person name="Zeng Q."/>
            <person name="Oleary S."/>
            <person name="Yandava C."/>
            <person name="Denning D.W."/>
            <person name="Nierman W.C."/>
            <person name="Milne T."/>
            <person name="Madden K."/>
        </authorList>
    </citation>
    <scope>NUCLEOTIDE SEQUENCE [LARGE SCALE GENOMIC DNA]</scope>
    <source>
        <strain evidence="3">NIH 2624 / FGSC A1156</strain>
    </source>
</reference>
<dbReference type="PANTHER" id="PTHR38694:SF2">
    <property type="match status" value="1"/>
</dbReference>
<dbReference type="STRING" id="341663.Q0CAX6"/>
<dbReference type="OrthoDB" id="1708389at2759"/>
<evidence type="ECO:0000256" key="1">
    <source>
        <dbReference type="SAM" id="MobiDB-lite"/>
    </source>
</evidence>
<accession>Q0CAX6</accession>
<proteinExistence type="predicted"/>
<dbReference type="RefSeq" id="XP_001217780.1">
    <property type="nucleotide sequence ID" value="XM_001217779.1"/>
</dbReference>
<dbReference type="EMBL" id="CH476607">
    <property type="protein sequence ID" value="EAU30295.1"/>
    <property type="molecule type" value="Genomic_DNA"/>
</dbReference>
<dbReference type="Pfam" id="PF11696">
    <property type="entry name" value="DUF3292"/>
    <property type="match status" value="1"/>
</dbReference>
<dbReference type="VEuPathDB" id="FungiDB:ATEG_09158"/>
<dbReference type="OMA" id="DAQFWES"/>
<name>Q0CAX6_ASPTN</name>
<dbReference type="GeneID" id="4353876"/>
<feature type="region of interest" description="Disordered" evidence="1">
    <location>
        <begin position="185"/>
        <end position="204"/>
    </location>
</feature>
<dbReference type="eggNOG" id="ENOG502QS59">
    <property type="taxonomic scope" value="Eukaryota"/>
</dbReference>